<organism evidence="12 13">
    <name type="scientific">Hibiscus syriacus</name>
    <name type="common">Rose of Sharon</name>
    <dbReference type="NCBI Taxonomy" id="106335"/>
    <lineage>
        <taxon>Eukaryota</taxon>
        <taxon>Viridiplantae</taxon>
        <taxon>Streptophyta</taxon>
        <taxon>Embryophyta</taxon>
        <taxon>Tracheophyta</taxon>
        <taxon>Spermatophyta</taxon>
        <taxon>Magnoliopsida</taxon>
        <taxon>eudicotyledons</taxon>
        <taxon>Gunneridae</taxon>
        <taxon>Pentapetalae</taxon>
        <taxon>rosids</taxon>
        <taxon>malvids</taxon>
        <taxon>Malvales</taxon>
        <taxon>Malvaceae</taxon>
        <taxon>Malvoideae</taxon>
        <taxon>Hibiscus</taxon>
    </lineage>
</organism>
<evidence type="ECO:0000256" key="3">
    <source>
        <dbReference type="ARBA" id="ARBA00022475"/>
    </source>
</evidence>
<evidence type="ECO:0000313" key="13">
    <source>
        <dbReference type="Proteomes" id="UP000436088"/>
    </source>
</evidence>
<evidence type="ECO:0000256" key="4">
    <source>
        <dbReference type="ARBA" id="ARBA00022614"/>
    </source>
</evidence>
<comment type="subcellular location">
    <subcellularLocation>
        <location evidence="1">Cell membrane</location>
        <topology evidence="1">Single-pass type I membrane protein</topology>
    </subcellularLocation>
</comment>
<comment type="similarity">
    <text evidence="2">Belongs to the RLP family.</text>
</comment>
<evidence type="ECO:0000256" key="1">
    <source>
        <dbReference type="ARBA" id="ARBA00004251"/>
    </source>
</evidence>
<dbReference type="Proteomes" id="UP000436088">
    <property type="component" value="Unassembled WGS sequence"/>
</dbReference>
<protein>
    <submittedName>
        <fullName evidence="12">Uncharacterized protein</fullName>
    </submittedName>
</protein>
<dbReference type="InterPro" id="IPR003591">
    <property type="entry name" value="Leu-rich_rpt_typical-subtyp"/>
</dbReference>
<evidence type="ECO:0000256" key="9">
    <source>
        <dbReference type="ARBA" id="ARBA00023136"/>
    </source>
</evidence>
<evidence type="ECO:0000313" key="12">
    <source>
        <dbReference type="EMBL" id="KAE8703934.1"/>
    </source>
</evidence>
<evidence type="ECO:0000256" key="7">
    <source>
        <dbReference type="ARBA" id="ARBA00022737"/>
    </source>
</evidence>
<dbReference type="Pfam" id="PF00560">
    <property type="entry name" value="LRR_1"/>
    <property type="match status" value="4"/>
</dbReference>
<reference evidence="12" key="1">
    <citation type="submission" date="2019-09" db="EMBL/GenBank/DDBJ databases">
        <title>Draft genome information of white flower Hibiscus syriacus.</title>
        <authorList>
            <person name="Kim Y.-M."/>
        </authorList>
    </citation>
    <scope>NUCLEOTIDE SEQUENCE [LARGE SCALE GENOMIC DNA]</scope>
    <source>
        <strain evidence="12">YM2019G1</strain>
    </source>
</reference>
<evidence type="ECO:0000256" key="11">
    <source>
        <dbReference type="ARBA" id="ARBA00023180"/>
    </source>
</evidence>
<gene>
    <name evidence="12" type="ORF">F3Y22_tig00110462pilonHSYRG00374</name>
</gene>
<comment type="caution">
    <text evidence="12">The sequence shown here is derived from an EMBL/GenBank/DDBJ whole genome shotgun (WGS) entry which is preliminary data.</text>
</comment>
<evidence type="ECO:0000256" key="6">
    <source>
        <dbReference type="ARBA" id="ARBA00022729"/>
    </source>
</evidence>
<evidence type="ECO:0000256" key="10">
    <source>
        <dbReference type="ARBA" id="ARBA00023170"/>
    </source>
</evidence>
<dbReference type="InterPro" id="IPR001611">
    <property type="entry name" value="Leu-rich_rpt"/>
</dbReference>
<dbReference type="PANTHER" id="PTHR48061:SF12">
    <property type="entry name" value="DISEASE RESISTANCE LIKE PROTEIN"/>
    <property type="match status" value="1"/>
</dbReference>
<keyword evidence="13" id="KW-1185">Reference proteome</keyword>
<name>A0A6A3AH82_HIBSY</name>
<evidence type="ECO:0000256" key="2">
    <source>
        <dbReference type="ARBA" id="ARBA00009592"/>
    </source>
</evidence>
<keyword evidence="3" id="KW-1003">Cell membrane</keyword>
<keyword evidence="8" id="KW-1133">Transmembrane helix</keyword>
<dbReference type="AlphaFoldDB" id="A0A6A3AH82"/>
<dbReference type="SMART" id="SM00369">
    <property type="entry name" value="LRR_TYP"/>
    <property type="match status" value="4"/>
</dbReference>
<keyword evidence="7" id="KW-0677">Repeat</keyword>
<dbReference type="PANTHER" id="PTHR48061">
    <property type="entry name" value="LEUCINE-RICH REPEAT RECEPTOR PROTEIN KINASE EMS1-LIKE-RELATED"/>
    <property type="match status" value="1"/>
</dbReference>
<dbReference type="Gene3D" id="3.80.10.10">
    <property type="entry name" value="Ribonuclease Inhibitor"/>
    <property type="match status" value="2"/>
</dbReference>
<keyword evidence="9" id="KW-0472">Membrane</keyword>
<proteinExistence type="inferred from homology"/>
<keyword evidence="11" id="KW-0325">Glycoprotein</keyword>
<evidence type="ECO:0000256" key="8">
    <source>
        <dbReference type="ARBA" id="ARBA00022989"/>
    </source>
</evidence>
<keyword evidence="10" id="KW-0675">Receptor</keyword>
<accession>A0A6A3AH82</accession>
<evidence type="ECO:0000256" key="5">
    <source>
        <dbReference type="ARBA" id="ARBA00022692"/>
    </source>
</evidence>
<sequence length="378" mass="41700">MDGVECDYDTGHVIGLDLGSSFLYGSIDSISSLFQLHNLTRLNLSDNDFNGSEIPYAIGNLNQIPYRFGNLTRLTILDLGSNGFWCTPVPQSVFTPTKLEFLDLVNNYLSGTYNLGSFLNLTNLKVLELSGNKFSLVTTPVMSAIVPKFIVLTLGSCNLIEFPDFLMGFHQPAVVPPWTNLRVLELSSNNLQGSLPVPPASIYHYSVSNNLLTGEISSMICKLSSISVIDLSNNSFSGTLPPCLGTLSKSLSVLNLQNNNFRGPIPQACEKGSKLREIDLSQNHGLIPTSLANCNMLEFLNLGNKQFEDTFPSLLGKLQQLKVIILRHNGFHGAIGKPKSNEFPRLRIFDLSFNKFEGGLPSHHFRRWKAMKVVDLGN</sequence>
<keyword evidence="4" id="KW-0433">Leucine-rich repeat</keyword>
<dbReference type="InterPro" id="IPR046956">
    <property type="entry name" value="RLP23-like"/>
</dbReference>
<dbReference type="EMBL" id="VEPZ02000996">
    <property type="protein sequence ID" value="KAE8703934.1"/>
    <property type="molecule type" value="Genomic_DNA"/>
</dbReference>
<dbReference type="GO" id="GO:0005886">
    <property type="term" value="C:plasma membrane"/>
    <property type="evidence" value="ECO:0007669"/>
    <property type="project" value="UniProtKB-SubCell"/>
</dbReference>
<dbReference type="InterPro" id="IPR032675">
    <property type="entry name" value="LRR_dom_sf"/>
</dbReference>
<dbReference type="SUPFAM" id="SSF52047">
    <property type="entry name" value="RNI-like"/>
    <property type="match status" value="1"/>
</dbReference>
<keyword evidence="5" id="KW-0812">Transmembrane</keyword>
<keyword evidence="6" id="KW-0732">Signal</keyword>